<organism evidence="3 4">
    <name type="scientific">Aspergillus nanangensis</name>
    <dbReference type="NCBI Taxonomy" id="2582783"/>
    <lineage>
        <taxon>Eukaryota</taxon>
        <taxon>Fungi</taxon>
        <taxon>Dikarya</taxon>
        <taxon>Ascomycota</taxon>
        <taxon>Pezizomycotina</taxon>
        <taxon>Eurotiomycetes</taxon>
        <taxon>Eurotiomycetidae</taxon>
        <taxon>Eurotiales</taxon>
        <taxon>Aspergillaceae</taxon>
        <taxon>Aspergillus</taxon>
        <taxon>Aspergillus subgen. Circumdati</taxon>
    </lineage>
</organism>
<feature type="domain" description="Tyrosine-protein phosphatase" evidence="2">
    <location>
        <begin position="96"/>
        <end position="250"/>
    </location>
</feature>
<proteinExistence type="predicted"/>
<dbReference type="GO" id="GO:0070372">
    <property type="term" value="P:regulation of ERK1 and ERK2 cascade"/>
    <property type="evidence" value="ECO:0007669"/>
    <property type="project" value="TreeGrafter"/>
</dbReference>
<dbReference type="SUPFAM" id="SSF52799">
    <property type="entry name" value="(Phosphotyrosine protein) phosphatases II"/>
    <property type="match status" value="1"/>
</dbReference>
<dbReference type="Gene3D" id="3.90.190.10">
    <property type="entry name" value="Protein tyrosine phosphatase superfamily"/>
    <property type="match status" value="1"/>
</dbReference>
<feature type="region of interest" description="Disordered" evidence="1">
    <location>
        <begin position="1"/>
        <end position="20"/>
    </location>
</feature>
<dbReference type="PANTHER" id="PTHR46588">
    <property type="entry name" value="SERINE/THREONINE/TYROSINE-INTERACTING PROTEIN"/>
    <property type="match status" value="1"/>
</dbReference>
<dbReference type="CDD" id="cd14498">
    <property type="entry name" value="DSP"/>
    <property type="match status" value="1"/>
</dbReference>
<keyword evidence="4" id="KW-1185">Reference proteome</keyword>
<accession>A0AAD4CCV7</accession>
<dbReference type="GO" id="GO:0005654">
    <property type="term" value="C:nucleoplasm"/>
    <property type="evidence" value="ECO:0007669"/>
    <property type="project" value="TreeGrafter"/>
</dbReference>
<dbReference type="PANTHER" id="PTHR46588:SF1">
    <property type="entry name" value="SERINE_THREONINE_TYROSINE-INTERACTING PROTEIN"/>
    <property type="match status" value="1"/>
</dbReference>
<feature type="region of interest" description="Disordered" evidence="1">
    <location>
        <begin position="296"/>
        <end position="319"/>
    </location>
</feature>
<dbReference type="GO" id="GO:0005737">
    <property type="term" value="C:cytoplasm"/>
    <property type="evidence" value="ECO:0007669"/>
    <property type="project" value="TreeGrafter"/>
</dbReference>
<dbReference type="EMBL" id="VCAU01000132">
    <property type="protein sequence ID" value="KAF9884134.1"/>
    <property type="molecule type" value="Genomic_DNA"/>
</dbReference>
<evidence type="ECO:0000259" key="2">
    <source>
        <dbReference type="SMART" id="SM00195"/>
    </source>
</evidence>
<dbReference type="SMART" id="SM00195">
    <property type="entry name" value="DSPc"/>
    <property type="match status" value="1"/>
</dbReference>
<reference evidence="3" key="1">
    <citation type="journal article" date="2019" name="Beilstein J. Org. Chem.">
        <title>Nanangenines: drimane sesquiterpenoids as the dominant metabolite cohort of a novel Australian fungus, Aspergillus nanangensis.</title>
        <authorList>
            <person name="Lacey H.J."/>
            <person name="Gilchrist C.L.M."/>
            <person name="Crombie A."/>
            <person name="Kalaitzis J.A."/>
            <person name="Vuong D."/>
            <person name="Rutledge P.J."/>
            <person name="Turner P."/>
            <person name="Pitt J.I."/>
            <person name="Lacey E."/>
            <person name="Chooi Y.H."/>
            <person name="Piggott A.M."/>
        </authorList>
    </citation>
    <scope>NUCLEOTIDE SEQUENCE</scope>
    <source>
        <strain evidence="3">MST-FP2251</strain>
    </source>
</reference>
<evidence type="ECO:0000313" key="3">
    <source>
        <dbReference type="EMBL" id="KAF9884134.1"/>
    </source>
</evidence>
<sequence length="319" mass="35974">MAFPSRCTETPMSHGENSQYTRTHQYSAGSGRALLQSCPGTFYAREDSLQLEPLKPAEHQFAEGEFVPRGFRENVNPNLFAVPNPARDWTYSNRRQAQMLLPFLYLGPWTCLKDRRWLQEEGFTLLLAVRDRRLAQVRLVSGEKVATEMEIESDTVDIVGNQELISILPRAIRRINNHVFSHSVIGHGKPPKIFIFCETGNGVSAVVIIAYLMVMFNAELPQAIHAVHLQRFCIETDDESRMMLASFGSILAAKRDVEQTQRSARMNCLSPGIAPRATSRKRNIAYCNEMETGDGMDVDDIGDQNGLRKPLGPFQDRSE</sequence>
<evidence type="ECO:0000256" key="1">
    <source>
        <dbReference type="SAM" id="MobiDB-lite"/>
    </source>
</evidence>
<dbReference type="AlphaFoldDB" id="A0AAD4CCV7"/>
<reference evidence="3" key="2">
    <citation type="submission" date="2020-02" db="EMBL/GenBank/DDBJ databases">
        <authorList>
            <person name="Gilchrist C.L.M."/>
            <person name="Chooi Y.-H."/>
        </authorList>
    </citation>
    <scope>NUCLEOTIDE SEQUENCE</scope>
    <source>
        <strain evidence="3">MST-FP2251</strain>
    </source>
</reference>
<dbReference type="GO" id="GO:1990444">
    <property type="term" value="F:F-box domain binding"/>
    <property type="evidence" value="ECO:0007669"/>
    <property type="project" value="TreeGrafter"/>
</dbReference>
<gene>
    <name evidence="3" type="ORF">FE257_002255</name>
</gene>
<dbReference type="InterPro" id="IPR052449">
    <property type="entry name" value="STYX-Interacting_Phosphatase"/>
</dbReference>
<name>A0AAD4CCV7_ASPNN</name>
<dbReference type="Proteomes" id="UP001194746">
    <property type="component" value="Unassembled WGS sequence"/>
</dbReference>
<dbReference type="InterPro" id="IPR029021">
    <property type="entry name" value="Prot-tyrosine_phosphatase-like"/>
</dbReference>
<comment type="caution">
    <text evidence="3">The sequence shown here is derived from an EMBL/GenBank/DDBJ whole genome shotgun (WGS) entry which is preliminary data.</text>
</comment>
<dbReference type="InterPro" id="IPR020422">
    <property type="entry name" value="TYR_PHOSPHATASE_DUAL_dom"/>
</dbReference>
<evidence type="ECO:0000313" key="4">
    <source>
        <dbReference type="Proteomes" id="UP001194746"/>
    </source>
</evidence>
<feature type="compositionally biased region" description="Polar residues" evidence="1">
    <location>
        <begin position="7"/>
        <end position="20"/>
    </location>
</feature>
<protein>
    <recommendedName>
        <fullName evidence="2">Tyrosine-protein phosphatase domain-containing protein</fullName>
    </recommendedName>
</protein>
<dbReference type="GO" id="GO:0062026">
    <property type="term" value="P:negative regulation of SCF-dependent proteasomal ubiquitin-dependent catabolic process"/>
    <property type="evidence" value="ECO:0007669"/>
    <property type="project" value="TreeGrafter"/>
</dbReference>